<sequence length="37" mass="4124">MASGAFFQLIRLREHGDALVIHDDVKLVQAILSRAEC</sequence>
<evidence type="ECO:0000313" key="2">
    <source>
        <dbReference type="Proteomes" id="UP000279553"/>
    </source>
</evidence>
<accession>A0A3M4LIZ0</accession>
<reference evidence="1 2" key="1">
    <citation type="submission" date="2018-08" db="EMBL/GenBank/DDBJ databases">
        <title>Recombination of ecologically and evolutionarily significant loci maintains genetic cohesion in the Pseudomonas syringae species complex.</title>
        <authorList>
            <person name="Dillon M."/>
            <person name="Thakur S."/>
            <person name="Almeida R.N.D."/>
            <person name="Weir B.S."/>
            <person name="Guttman D.S."/>
        </authorList>
    </citation>
    <scope>NUCLEOTIDE SEQUENCE [LARGE SCALE GENOMIC DNA]</scope>
    <source>
        <strain evidence="1 2">ICMP 535</strain>
    </source>
</reference>
<dbReference type="EMBL" id="RBRD01000054">
    <property type="protein sequence ID" value="RMQ41452.1"/>
    <property type="molecule type" value="Genomic_DNA"/>
</dbReference>
<gene>
    <name evidence="1" type="ORF">ALQ05_102163</name>
</gene>
<proteinExistence type="predicted"/>
<name>A0A3M4LIZ0_PSEA0</name>
<organism evidence="1 2">
    <name type="scientific">Pseudomonas amygdali pv. mori</name>
    <dbReference type="NCBI Taxonomy" id="34065"/>
    <lineage>
        <taxon>Bacteria</taxon>
        <taxon>Pseudomonadati</taxon>
        <taxon>Pseudomonadota</taxon>
        <taxon>Gammaproteobacteria</taxon>
        <taxon>Pseudomonadales</taxon>
        <taxon>Pseudomonadaceae</taxon>
        <taxon>Pseudomonas</taxon>
        <taxon>Pseudomonas amygdali</taxon>
    </lineage>
</organism>
<protein>
    <submittedName>
        <fullName evidence="1">Uncharacterized protein</fullName>
    </submittedName>
</protein>
<dbReference type="Proteomes" id="UP000279553">
    <property type="component" value="Unassembled WGS sequence"/>
</dbReference>
<evidence type="ECO:0000313" key="1">
    <source>
        <dbReference type="EMBL" id="RMQ41452.1"/>
    </source>
</evidence>
<dbReference type="AlphaFoldDB" id="A0A3M4LIZ0"/>
<comment type="caution">
    <text evidence="1">The sequence shown here is derived from an EMBL/GenBank/DDBJ whole genome shotgun (WGS) entry which is preliminary data.</text>
</comment>